<dbReference type="EMBL" id="BNJJ01000039">
    <property type="protein sequence ID" value="GHO89544.1"/>
    <property type="molecule type" value="Genomic_DNA"/>
</dbReference>
<sequence length="69" mass="7618">MENQQADYRQALYSLTHSVYRAGVGLGRAPMSMLPRESQQEFKAAGTEFVSGLAKLAYGFATTLDKMAR</sequence>
<dbReference type="Proteomes" id="UP000635565">
    <property type="component" value="Unassembled WGS sequence"/>
</dbReference>
<dbReference type="RefSeq" id="WP_201367112.1">
    <property type="nucleotide sequence ID" value="NZ_BNJJ01000039.1"/>
</dbReference>
<accession>A0ABQ3VV86</accession>
<comment type="caution">
    <text evidence="1">The sequence shown here is derived from an EMBL/GenBank/DDBJ whole genome shotgun (WGS) entry which is preliminary data.</text>
</comment>
<protein>
    <submittedName>
        <fullName evidence="1">Uncharacterized protein</fullName>
    </submittedName>
</protein>
<keyword evidence="2" id="KW-1185">Reference proteome</keyword>
<organism evidence="1 2">
    <name type="scientific">Dictyobacter formicarum</name>
    <dbReference type="NCBI Taxonomy" id="2778368"/>
    <lineage>
        <taxon>Bacteria</taxon>
        <taxon>Bacillati</taxon>
        <taxon>Chloroflexota</taxon>
        <taxon>Ktedonobacteria</taxon>
        <taxon>Ktedonobacterales</taxon>
        <taxon>Dictyobacteraceae</taxon>
        <taxon>Dictyobacter</taxon>
    </lineage>
</organism>
<proteinExistence type="predicted"/>
<evidence type="ECO:0000313" key="1">
    <source>
        <dbReference type="EMBL" id="GHO89544.1"/>
    </source>
</evidence>
<name>A0ABQ3VV86_9CHLR</name>
<gene>
    <name evidence="1" type="ORF">KSZ_75500</name>
</gene>
<evidence type="ECO:0000313" key="2">
    <source>
        <dbReference type="Proteomes" id="UP000635565"/>
    </source>
</evidence>
<reference evidence="1 2" key="1">
    <citation type="journal article" date="2021" name="Int. J. Syst. Evol. Microbiol.">
        <title>Reticulibacter mediterranei gen. nov., sp. nov., within the new family Reticulibacteraceae fam. nov., and Ktedonospora formicarum gen. nov., sp. nov., Ktedonobacter robiniae sp. nov., Dictyobacter formicarum sp. nov. and Dictyobacter arantiisoli sp. nov., belonging to the class Ktedonobacteria.</title>
        <authorList>
            <person name="Yabe S."/>
            <person name="Zheng Y."/>
            <person name="Wang C.M."/>
            <person name="Sakai Y."/>
            <person name="Abe K."/>
            <person name="Yokota A."/>
            <person name="Donadio S."/>
            <person name="Cavaletti L."/>
            <person name="Monciardini P."/>
        </authorList>
    </citation>
    <scope>NUCLEOTIDE SEQUENCE [LARGE SCALE GENOMIC DNA]</scope>
    <source>
        <strain evidence="1 2">SOSP1-9</strain>
    </source>
</reference>